<proteinExistence type="inferred from homology"/>
<dbReference type="GO" id="GO:0006606">
    <property type="term" value="P:protein import into nucleus"/>
    <property type="evidence" value="ECO:0007669"/>
    <property type="project" value="TreeGrafter"/>
</dbReference>
<keyword evidence="3" id="KW-0653">Protein transport</keyword>
<evidence type="ECO:0000313" key="5">
    <source>
        <dbReference type="Proteomes" id="UP000191144"/>
    </source>
</evidence>
<dbReference type="PANTHER" id="PTHR15837:SF0">
    <property type="entry name" value="RAN GUANINE NUCLEOTIDE RELEASE FACTOR"/>
    <property type="match status" value="1"/>
</dbReference>
<name>A0A1G4IZE7_9SACH</name>
<protein>
    <submittedName>
        <fullName evidence="4">LAME_0C00760g1_1</fullName>
    </submittedName>
</protein>
<dbReference type="AlphaFoldDB" id="A0A1G4IZE7"/>
<accession>A0A1G4IZE7</accession>
<dbReference type="PANTHER" id="PTHR15837">
    <property type="entry name" value="RAN GUANINE NUCLEOTIDE RELEASE FACTOR"/>
    <property type="match status" value="1"/>
</dbReference>
<dbReference type="EMBL" id="LT598479">
    <property type="protein sequence ID" value="SCU82355.1"/>
    <property type="molecule type" value="Genomic_DNA"/>
</dbReference>
<comment type="similarity">
    <text evidence="1">Belongs to the MOG1 family.</text>
</comment>
<keyword evidence="5" id="KW-1185">Reference proteome</keyword>
<dbReference type="GO" id="GO:0005085">
    <property type="term" value="F:guanyl-nucleotide exchange factor activity"/>
    <property type="evidence" value="ECO:0007669"/>
    <property type="project" value="TreeGrafter"/>
</dbReference>
<gene>
    <name evidence="4" type="ORF">LAME_0C00760G</name>
</gene>
<dbReference type="Proteomes" id="UP000191144">
    <property type="component" value="Chromosome C"/>
</dbReference>
<dbReference type="Pfam" id="PF04603">
    <property type="entry name" value="Mog1"/>
    <property type="match status" value="1"/>
</dbReference>
<evidence type="ECO:0000313" key="4">
    <source>
        <dbReference type="EMBL" id="SCU82355.1"/>
    </source>
</evidence>
<keyword evidence="2" id="KW-0813">Transport</keyword>
<organism evidence="4 5">
    <name type="scientific">Lachancea meyersii CBS 8951</name>
    <dbReference type="NCBI Taxonomy" id="1266667"/>
    <lineage>
        <taxon>Eukaryota</taxon>
        <taxon>Fungi</taxon>
        <taxon>Dikarya</taxon>
        <taxon>Ascomycota</taxon>
        <taxon>Saccharomycotina</taxon>
        <taxon>Saccharomycetes</taxon>
        <taxon>Saccharomycetales</taxon>
        <taxon>Saccharomycetaceae</taxon>
        <taxon>Lachancea</taxon>
    </lineage>
</organism>
<evidence type="ECO:0000256" key="1">
    <source>
        <dbReference type="ARBA" id="ARBA00010307"/>
    </source>
</evidence>
<dbReference type="GO" id="GO:0005634">
    <property type="term" value="C:nucleus"/>
    <property type="evidence" value="ECO:0007669"/>
    <property type="project" value="TreeGrafter"/>
</dbReference>
<evidence type="ECO:0000256" key="3">
    <source>
        <dbReference type="ARBA" id="ARBA00022927"/>
    </source>
</evidence>
<dbReference type="Gene3D" id="3.40.1000.10">
    <property type="entry name" value="Mog1/PsbP, alpha/beta/alpha sandwich"/>
    <property type="match status" value="1"/>
</dbReference>
<reference evidence="5" key="1">
    <citation type="submission" date="2016-03" db="EMBL/GenBank/DDBJ databases">
        <authorList>
            <person name="Devillers Hugo."/>
        </authorList>
    </citation>
    <scope>NUCLEOTIDE SEQUENCE [LARGE SCALE GENOMIC DNA]</scope>
</reference>
<dbReference type="InterPro" id="IPR016123">
    <property type="entry name" value="Mog1/PsbP_a/b/a-sand"/>
</dbReference>
<sequence>MSKVQPLYGGAISCVIPEGFLDASILREVPDTQEVFVNSRDPNELHKYTDGLGLEESIIVDLLQRVDADSDRDALELHLQEITGLNGSNEWTVVKLDVAKQPAHYQTCVAVETAYKWGKQDEKETLVLCLALLRLEDVQTDVILSVNLPISKEPTLKELQNWTREPSQPPPDQVQSAYTLLQTMASNFKVLDQSLFV</sequence>
<dbReference type="GO" id="GO:0031267">
    <property type="term" value="F:small GTPase binding"/>
    <property type="evidence" value="ECO:0007669"/>
    <property type="project" value="TreeGrafter"/>
</dbReference>
<evidence type="ECO:0000256" key="2">
    <source>
        <dbReference type="ARBA" id="ARBA00022448"/>
    </source>
</evidence>
<dbReference type="OrthoDB" id="10255285at2759"/>
<dbReference type="InterPro" id="IPR007681">
    <property type="entry name" value="Mog1"/>
</dbReference>
<dbReference type="SUPFAM" id="SSF55724">
    <property type="entry name" value="Mog1p/PsbP-like"/>
    <property type="match status" value="1"/>
</dbReference>